<dbReference type="Proteomes" id="UP000018888">
    <property type="component" value="Unassembled WGS sequence"/>
</dbReference>
<organism evidence="1 2">
    <name type="scientific">Rhizophagus irregularis (strain DAOM 181602 / DAOM 197198 / MUCL 43194)</name>
    <name type="common">Arbuscular mycorrhizal fungus</name>
    <name type="synonym">Glomus intraradices</name>
    <dbReference type="NCBI Taxonomy" id="747089"/>
    <lineage>
        <taxon>Eukaryota</taxon>
        <taxon>Fungi</taxon>
        <taxon>Fungi incertae sedis</taxon>
        <taxon>Mucoromycota</taxon>
        <taxon>Glomeromycotina</taxon>
        <taxon>Glomeromycetes</taxon>
        <taxon>Glomerales</taxon>
        <taxon>Glomeraceae</taxon>
        <taxon>Rhizophagus</taxon>
    </lineage>
</organism>
<gene>
    <name evidence="1" type="ORF">GLOIN_2v1771629</name>
</gene>
<dbReference type="VEuPathDB" id="FungiDB:RhiirFUN_006604"/>
<reference evidence="1 2" key="2">
    <citation type="journal article" date="2018" name="New Phytol.">
        <title>High intraspecific genome diversity in the model arbuscular mycorrhizal symbiont Rhizophagus irregularis.</title>
        <authorList>
            <person name="Chen E.C.H."/>
            <person name="Morin E."/>
            <person name="Beaudet D."/>
            <person name="Noel J."/>
            <person name="Yildirir G."/>
            <person name="Ndikumana S."/>
            <person name="Charron P."/>
            <person name="St-Onge C."/>
            <person name="Giorgi J."/>
            <person name="Kruger M."/>
            <person name="Marton T."/>
            <person name="Ropars J."/>
            <person name="Grigoriev I.V."/>
            <person name="Hainaut M."/>
            <person name="Henrissat B."/>
            <person name="Roux C."/>
            <person name="Martin F."/>
            <person name="Corradi N."/>
        </authorList>
    </citation>
    <scope>NUCLEOTIDE SEQUENCE [LARGE SCALE GENOMIC DNA]</scope>
    <source>
        <strain evidence="1 2">DAOM 197198</strain>
    </source>
</reference>
<proteinExistence type="predicted"/>
<comment type="caution">
    <text evidence="1">The sequence shown here is derived from an EMBL/GenBank/DDBJ whole genome shotgun (WGS) entry which is preliminary data.</text>
</comment>
<evidence type="ECO:0000313" key="1">
    <source>
        <dbReference type="EMBL" id="POG74205.1"/>
    </source>
</evidence>
<dbReference type="AlphaFoldDB" id="A0A2P4Q984"/>
<evidence type="ECO:0000313" key="2">
    <source>
        <dbReference type="Proteomes" id="UP000018888"/>
    </source>
</evidence>
<name>A0A2P4Q984_RHIID</name>
<dbReference type="EMBL" id="AUPC02000074">
    <property type="protein sequence ID" value="POG74205.1"/>
    <property type="molecule type" value="Genomic_DNA"/>
</dbReference>
<keyword evidence="2" id="KW-1185">Reference proteome</keyword>
<protein>
    <submittedName>
        <fullName evidence="1">Uncharacterized protein</fullName>
    </submittedName>
</protein>
<sequence>MKVMEMMEMELMEIEKMIEIEKTDTTPSALMTELKKIYDDLPIRARVFCDTLATNEAKAAYLVTEATSLKTEATSTGTDATPSALMTELKKDSQERVCFVILLPPNEAKAAYLVSSIKDDRKNIPQKRTILIIVINSLTSDSNNKNNEMTSYLLSVFIEQVIAKIMD</sequence>
<accession>A0A2P4Q984</accession>
<reference evidence="1 2" key="1">
    <citation type="journal article" date="2013" name="Proc. Natl. Acad. Sci. U.S.A.">
        <title>Genome of an arbuscular mycorrhizal fungus provides insight into the oldest plant symbiosis.</title>
        <authorList>
            <person name="Tisserant E."/>
            <person name="Malbreil M."/>
            <person name="Kuo A."/>
            <person name="Kohler A."/>
            <person name="Symeonidi A."/>
            <person name="Balestrini R."/>
            <person name="Charron P."/>
            <person name="Duensing N."/>
            <person name="Frei Dit Frey N."/>
            <person name="Gianinazzi-Pearson V."/>
            <person name="Gilbert L.B."/>
            <person name="Handa Y."/>
            <person name="Herr J.R."/>
            <person name="Hijri M."/>
            <person name="Koul R."/>
            <person name="Kawaguchi M."/>
            <person name="Krajinski F."/>
            <person name="Lammers P.J."/>
            <person name="Masclaux F.G."/>
            <person name="Murat C."/>
            <person name="Morin E."/>
            <person name="Ndikumana S."/>
            <person name="Pagni M."/>
            <person name="Petitpierre D."/>
            <person name="Requena N."/>
            <person name="Rosikiewicz P."/>
            <person name="Riley R."/>
            <person name="Saito K."/>
            <person name="San Clemente H."/>
            <person name="Shapiro H."/>
            <person name="van Tuinen D."/>
            <person name="Becard G."/>
            <person name="Bonfante P."/>
            <person name="Paszkowski U."/>
            <person name="Shachar-Hill Y.Y."/>
            <person name="Tuskan G.A."/>
            <person name="Young P.W."/>
            <person name="Sanders I.R."/>
            <person name="Henrissat B."/>
            <person name="Rensing S.A."/>
            <person name="Grigoriev I.V."/>
            <person name="Corradi N."/>
            <person name="Roux C."/>
            <person name="Martin F."/>
        </authorList>
    </citation>
    <scope>NUCLEOTIDE SEQUENCE [LARGE SCALE GENOMIC DNA]</scope>
    <source>
        <strain evidence="1 2">DAOM 197198</strain>
    </source>
</reference>